<dbReference type="STRING" id="299255.SAMN02745129_3320"/>
<keyword evidence="1" id="KW-1133">Transmembrane helix</keyword>
<sequence>MLVRTSITAITAFSLIALGYLLKDFTNSYLTCGLYIGIGGIITLSVWDEFAPE</sequence>
<keyword evidence="1" id="KW-0472">Membrane</keyword>
<protein>
    <submittedName>
        <fullName evidence="2">Uncharacterized protein</fullName>
    </submittedName>
</protein>
<proteinExistence type="predicted"/>
<keyword evidence="3" id="KW-1185">Reference proteome</keyword>
<feature type="transmembrane region" description="Helical" evidence="1">
    <location>
        <begin position="29"/>
        <end position="47"/>
    </location>
</feature>
<gene>
    <name evidence="2" type="ORF">SAMN02745129_3320</name>
</gene>
<evidence type="ECO:0000313" key="2">
    <source>
        <dbReference type="EMBL" id="SHH95998.1"/>
    </source>
</evidence>
<accession>A0A1M5X8T8</accession>
<evidence type="ECO:0000256" key="1">
    <source>
        <dbReference type="SAM" id="Phobius"/>
    </source>
</evidence>
<evidence type="ECO:0000313" key="3">
    <source>
        <dbReference type="Proteomes" id="UP000184268"/>
    </source>
</evidence>
<feature type="transmembrane region" description="Helical" evidence="1">
    <location>
        <begin position="6"/>
        <end position="22"/>
    </location>
</feature>
<dbReference type="EMBL" id="FQXG01000005">
    <property type="protein sequence ID" value="SHH95998.1"/>
    <property type="molecule type" value="Genomic_DNA"/>
</dbReference>
<dbReference type="RefSeq" id="WP_156480039.1">
    <property type="nucleotide sequence ID" value="NZ_FQXG01000005.1"/>
</dbReference>
<organism evidence="2 3">
    <name type="scientific">Ferrimonas marina</name>
    <dbReference type="NCBI Taxonomy" id="299255"/>
    <lineage>
        <taxon>Bacteria</taxon>
        <taxon>Pseudomonadati</taxon>
        <taxon>Pseudomonadota</taxon>
        <taxon>Gammaproteobacteria</taxon>
        <taxon>Alteromonadales</taxon>
        <taxon>Ferrimonadaceae</taxon>
        <taxon>Ferrimonas</taxon>
    </lineage>
</organism>
<name>A0A1M5X8T8_9GAMM</name>
<dbReference type="Proteomes" id="UP000184268">
    <property type="component" value="Unassembled WGS sequence"/>
</dbReference>
<dbReference type="AlphaFoldDB" id="A0A1M5X8T8"/>
<keyword evidence="1" id="KW-0812">Transmembrane</keyword>
<reference evidence="2 3" key="1">
    <citation type="submission" date="2016-11" db="EMBL/GenBank/DDBJ databases">
        <authorList>
            <person name="Jaros S."/>
            <person name="Januszkiewicz K."/>
            <person name="Wedrychowicz H."/>
        </authorList>
    </citation>
    <scope>NUCLEOTIDE SEQUENCE [LARGE SCALE GENOMIC DNA]</scope>
    <source>
        <strain evidence="2 3">DSM 16917</strain>
    </source>
</reference>